<evidence type="ECO:0000256" key="4">
    <source>
        <dbReference type="ARBA" id="ARBA00022970"/>
    </source>
</evidence>
<keyword evidence="3" id="KW-0732">Signal</keyword>
<accession>E8UAT7</accession>
<evidence type="ECO:0000256" key="1">
    <source>
        <dbReference type="ARBA" id="ARBA00010062"/>
    </source>
</evidence>
<organism evidence="6 7">
    <name type="scientific">Deinococcus maricopensis (strain DSM 21211 / LMG 22137 / NRRL B-23946 / LB-34)</name>
    <dbReference type="NCBI Taxonomy" id="709986"/>
    <lineage>
        <taxon>Bacteria</taxon>
        <taxon>Thermotogati</taxon>
        <taxon>Deinococcota</taxon>
        <taxon>Deinococci</taxon>
        <taxon>Deinococcales</taxon>
        <taxon>Deinococcaceae</taxon>
        <taxon>Deinococcus</taxon>
    </lineage>
</organism>
<evidence type="ECO:0000313" key="6">
    <source>
        <dbReference type="EMBL" id="ADV68176.1"/>
    </source>
</evidence>
<keyword evidence="2" id="KW-0813">Transport</keyword>
<dbReference type="CDD" id="cd06338">
    <property type="entry name" value="PBP1_ABC_ligand_binding-like"/>
    <property type="match status" value="1"/>
</dbReference>
<reference evidence="7" key="2">
    <citation type="submission" date="2011-01" db="EMBL/GenBank/DDBJ databases">
        <title>The complete genome of Deinococcus maricopensis DSM 21211.</title>
        <authorList>
            <consortium name="US DOE Joint Genome Institute (JGI-PGF)"/>
            <person name="Lucas S."/>
            <person name="Copeland A."/>
            <person name="Lapidus A."/>
            <person name="Goodwin L."/>
            <person name="Pitluck S."/>
            <person name="Kyrpides N."/>
            <person name="Mavromatis K."/>
            <person name="Pagani I."/>
            <person name="Ivanova N."/>
            <person name="Ovchinnikova G."/>
            <person name="Zeytun A."/>
            <person name="Detter J.C."/>
            <person name="Han C."/>
            <person name="Land M."/>
            <person name="Hauser L."/>
            <person name="Markowitz V."/>
            <person name="Cheng J.-F."/>
            <person name="Hugenholtz P."/>
            <person name="Woyke T."/>
            <person name="Wu D."/>
            <person name="Pukall R."/>
            <person name="Gehrich-Schroeter G."/>
            <person name="Brambilla E."/>
            <person name="Klenk H.-P."/>
            <person name="Eisen J.A."/>
        </authorList>
    </citation>
    <scope>NUCLEOTIDE SEQUENCE [LARGE SCALE GENOMIC DNA]</scope>
    <source>
        <strain evidence="7">DSM 21211 / LMG 22137 / NRRL B-23946 / LB-34</strain>
    </source>
</reference>
<dbReference type="eggNOG" id="COG0683">
    <property type="taxonomic scope" value="Bacteria"/>
</dbReference>
<evidence type="ECO:0000259" key="5">
    <source>
        <dbReference type="Pfam" id="PF13458"/>
    </source>
</evidence>
<dbReference type="PANTHER" id="PTHR30483">
    <property type="entry name" value="LEUCINE-SPECIFIC-BINDING PROTEIN"/>
    <property type="match status" value="1"/>
</dbReference>
<feature type="domain" description="Leucine-binding protein" evidence="5">
    <location>
        <begin position="29"/>
        <end position="360"/>
    </location>
</feature>
<dbReference type="GO" id="GO:0006865">
    <property type="term" value="P:amino acid transport"/>
    <property type="evidence" value="ECO:0007669"/>
    <property type="project" value="UniProtKB-KW"/>
</dbReference>
<protein>
    <submittedName>
        <fullName evidence="6">Extracellular ligand-binding receptor</fullName>
    </submittedName>
</protein>
<proteinExistence type="inferred from homology"/>
<dbReference type="PANTHER" id="PTHR30483:SF6">
    <property type="entry name" value="PERIPLASMIC BINDING PROTEIN OF ABC TRANSPORTER FOR NATURAL AMINO ACIDS"/>
    <property type="match status" value="1"/>
</dbReference>
<dbReference type="AlphaFoldDB" id="E8UAT7"/>
<dbReference type="SUPFAM" id="SSF53822">
    <property type="entry name" value="Periplasmic binding protein-like I"/>
    <property type="match status" value="1"/>
</dbReference>
<sequence>MTGQHYTHHDMNKLLMTGLMLALSGAGAVKVGVLLPLTGSGSVSGQAAQNGYKLALDEINRAGGVLGKPLELEFADDGSNPAKAVPEFVKLVTVDKVDFMAGGVSSATSIAVSGPARQYNTFMAWIGAAAVPVEDAFAGHPYFFHYHPWSYYNFEAILDYFKYLKRTKGAKDIAIAYEDGPFGSAGINDTVAAFKKAGFKVVMTEKFKTGSGNFGPLVSKAKAANPDILYWVGYDTDALPLATEIKQQGLKLGMVYGTPPSWPVGFEKNALADNIAGLSLWLPNSPQAESRKFVAAYKKKFGNVTEEYFAPLAYVNLISLARAINDAGSTDKDKVAAALAKTNMSTPFGPLTFTPSNKTKYQGFKSGNWLHFQFLSDTRSPVYPIKFAQKPIKYGR</sequence>
<dbReference type="InterPro" id="IPR000709">
    <property type="entry name" value="Leu_Ile_Val-bd"/>
</dbReference>
<comment type="similarity">
    <text evidence="1">Belongs to the leucine-binding protein family.</text>
</comment>
<dbReference type="KEGG" id="dmr:Deima_2542"/>
<keyword evidence="6" id="KW-0675">Receptor</keyword>
<dbReference type="Gene3D" id="3.40.50.2300">
    <property type="match status" value="2"/>
</dbReference>
<dbReference type="Pfam" id="PF13458">
    <property type="entry name" value="Peripla_BP_6"/>
    <property type="match status" value="1"/>
</dbReference>
<reference evidence="6 7" key="1">
    <citation type="journal article" date="2011" name="Stand. Genomic Sci.">
        <title>Complete genome sequence of Deinococcus maricopensis type strain (LB-34).</title>
        <authorList>
            <person name="Pukall R."/>
            <person name="Zeytun A."/>
            <person name="Lucas S."/>
            <person name="Lapidus A."/>
            <person name="Hammon N."/>
            <person name="Deshpande S."/>
            <person name="Nolan M."/>
            <person name="Cheng J.F."/>
            <person name="Pitluck S."/>
            <person name="Liolios K."/>
            <person name="Pagani I."/>
            <person name="Mikhailova N."/>
            <person name="Ivanova N."/>
            <person name="Mavromatis K."/>
            <person name="Pati A."/>
            <person name="Tapia R."/>
            <person name="Han C."/>
            <person name="Goodwin L."/>
            <person name="Chen A."/>
            <person name="Palaniappan K."/>
            <person name="Land M."/>
            <person name="Hauser L."/>
            <person name="Chang Y.J."/>
            <person name="Jeffries C.D."/>
            <person name="Brambilla E.M."/>
            <person name="Rohde M."/>
            <person name="Goker M."/>
            <person name="Detter J.C."/>
            <person name="Woyke T."/>
            <person name="Bristow J."/>
            <person name="Eisen J.A."/>
            <person name="Markowitz V."/>
            <person name="Hugenholtz P."/>
            <person name="Kyrpides N.C."/>
            <person name="Klenk H.P."/>
        </authorList>
    </citation>
    <scope>NUCLEOTIDE SEQUENCE [LARGE SCALE GENOMIC DNA]</scope>
    <source>
        <strain evidence="7">DSM 21211 / LMG 22137 / NRRL B-23946 / LB-34</strain>
    </source>
</reference>
<evidence type="ECO:0000256" key="3">
    <source>
        <dbReference type="ARBA" id="ARBA00022729"/>
    </source>
</evidence>
<keyword evidence="4" id="KW-0029">Amino-acid transport</keyword>
<dbReference type="InterPro" id="IPR028082">
    <property type="entry name" value="Peripla_BP_I"/>
</dbReference>
<gene>
    <name evidence="6" type="ordered locus">Deima_2542</name>
</gene>
<evidence type="ECO:0000313" key="7">
    <source>
        <dbReference type="Proteomes" id="UP000008635"/>
    </source>
</evidence>
<dbReference type="HOGENOM" id="CLU_027128_4_1_0"/>
<name>E8UAT7_DEIML</name>
<dbReference type="InterPro" id="IPR028081">
    <property type="entry name" value="Leu-bd"/>
</dbReference>
<evidence type="ECO:0000256" key="2">
    <source>
        <dbReference type="ARBA" id="ARBA00022448"/>
    </source>
</evidence>
<dbReference type="Proteomes" id="UP000008635">
    <property type="component" value="Chromosome"/>
</dbReference>
<keyword evidence="7" id="KW-1185">Reference proteome</keyword>
<dbReference type="InterPro" id="IPR051010">
    <property type="entry name" value="BCAA_transport"/>
</dbReference>
<dbReference type="EMBL" id="CP002454">
    <property type="protein sequence ID" value="ADV68176.1"/>
    <property type="molecule type" value="Genomic_DNA"/>
</dbReference>
<dbReference type="PRINTS" id="PR00337">
    <property type="entry name" value="LEUILEVALBP"/>
</dbReference>
<dbReference type="STRING" id="709986.Deima_2542"/>